<sequence>MGHLTVRACSLGALLLLVGSMMPTAEAQGFAQLDITVKMGKEDYVTQLFDNYQEKAEQAVTATFNQFQNASVASATFSKGSDSMEVDITAVMSVTGTDGNEDAKNELSQMLTSSPPSLDSFRQIIQGVFGGPPASGEPDYVTTLVSFGVTAGKANNEEDDKEGGVATVYATIVMGNSTYRDMLFDEEARAEQLEKGIDAYINNEVPNSQVRDSEFRVATRDDTSVHAEWKIFVTIAEDNRDAKDILQQFLGAAPFISVGIINAQLNQLLGEPSGQQYVTAFELAGVRSSVDEDKQDDEDKSATVSAVVDASNVGFSESDYNDLDKAYLDFENKMLADMEQRIKQECGSTSPCDPRAEVVSVSFSSSTSKRLLLQDTVTFEVKVYNVEDSQTKAAMDTCASSSSCSIGGTTGWTLTTSGANGAQRSVVGSGSLAIALVLMSVCGSVLL</sequence>
<reference evidence="2" key="1">
    <citation type="submission" date="2017-08" db="EMBL/GenBank/DDBJ databases">
        <authorList>
            <person name="Polle J.E."/>
            <person name="Barry K."/>
            <person name="Cushman J."/>
            <person name="Schmutz J."/>
            <person name="Tran D."/>
            <person name="Hathwaick L.T."/>
            <person name="Yim W.C."/>
            <person name="Jenkins J."/>
            <person name="Mckie-Krisberg Z.M."/>
            <person name="Prochnik S."/>
            <person name="Lindquist E."/>
            <person name="Dockter R.B."/>
            <person name="Adam C."/>
            <person name="Molina H."/>
            <person name="Bunkerborg J."/>
            <person name="Jin E."/>
            <person name="Buchheim M."/>
            <person name="Magnuson J."/>
        </authorList>
    </citation>
    <scope>NUCLEOTIDE SEQUENCE</scope>
    <source>
        <strain evidence="2">CCAP 19/18</strain>
    </source>
</reference>
<keyword evidence="1" id="KW-0732">Signal</keyword>
<accession>A0ABQ7FW11</accession>
<name>A0ABQ7FW11_DUNSA</name>
<keyword evidence="3" id="KW-1185">Reference proteome</keyword>
<evidence type="ECO:0000256" key="1">
    <source>
        <dbReference type="SAM" id="SignalP"/>
    </source>
</evidence>
<gene>
    <name evidence="2" type="ORF">DUNSADRAFT_3026</name>
</gene>
<organism evidence="2 3">
    <name type="scientific">Dunaliella salina</name>
    <name type="common">Green alga</name>
    <name type="synonym">Protococcus salinus</name>
    <dbReference type="NCBI Taxonomy" id="3046"/>
    <lineage>
        <taxon>Eukaryota</taxon>
        <taxon>Viridiplantae</taxon>
        <taxon>Chlorophyta</taxon>
        <taxon>core chlorophytes</taxon>
        <taxon>Chlorophyceae</taxon>
        <taxon>CS clade</taxon>
        <taxon>Chlamydomonadales</taxon>
        <taxon>Dunaliellaceae</taxon>
        <taxon>Dunaliella</taxon>
    </lineage>
</organism>
<proteinExistence type="predicted"/>
<feature type="chain" id="PRO_5047087506" evidence="1">
    <location>
        <begin position="28"/>
        <end position="447"/>
    </location>
</feature>
<protein>
    <submittedName>
        <fullName evidence="2">Uncharacterized protein</fullName>
    </submittedName>
</protein>
<dbReference type="EMBL" id="MU070909">
    <property type="protein sequence ID" value="KAF5826466.1"/>
    <property type="molecule type" value="Genomic_DNA"/>
</dbReference>
<evidence type="ECO:0000313" key="3">
    <source>
        <dbReference type="Proteomes" id="UP000815325"/>
    </source>
</evidence>
<comment type="caution">
    <text evidence="2">The sequence shown here is derived from an EMBL/GenBank/DDBJ whole genome shotgun (WGS) entry which is preliminary data.</text>
</comment>
<evidence type="ECO:0000313" key="2">
    <source>
        <dbReference type="EMBL" id="KAF5826466.1"/>
    </source>
</evidence>
<feature type="signal peptide" evidence="1">
    <location>
        <begin position="1"/>
        <end position="27"/>
    </location>
</feature>
<dbReference type="Proteomes" id="UP000815325">
    <property type="component" value="Unassembled WGS sequence"/>
</dbReference>